<evidence type="ECO:0000313" key="5">
    <source>
        <dbReference type="Proteomes" id="UP000186817"/>
    </source>
</evidence>
<dbReference type="GO" id="GO:0016715">
    <property type="term" value="F:oxidoreductase activity, acting on paired donors, with incorporation or reduction of molecular oxygen, reduced ascorbate as one donor, and incorporation of one atom of oxygen"/>
    <property type="evidence" value="ECO:0007669"/>
    <property type="project" value="InterPro"/>
</dbReference>
<dbReference type="InterPro" id="IPR008977">
    <property type="entry name" value="PHM/PNGase_F_dom_sf"/>
</dbReference>
<dbReference type="Gene3D" id="2.60.120.230">
    <property type="match status" value="1"/>
</dbReference>
<keyword evidence="5" id="KW-1185">Reference proteome</keyword>
<name>A0A1Q9ECY9_SYMMI</name>
<dbReference type="SUPFAM" id="SSF49742">
    <property type="entry name" value="PHM/PNGase F"/>
    <property type="match status" value="1"/>
</dbReference>
<feature type="compositionally biased region" description="Gly residues" evidence="2">
    <location>
        <begin position="125"/>
        <end position="136"/>
    </location>
</feature>
<protein>
    <recommendedName>
        <fullName evidence="3">Copper type II ascorbate-dependent monooxygenase C-terminal domain-containing protein</fullName>
    </recommendedName>
</protein>
<evidence type="ECO:0000259" key="3">
    <source>
        <dbReference type="Pfam" id="PF03712"/>
    </source>
</evidence>
<dbReference type="OrthoDB" id="441566at2759"/>
<dbReference type="InterPro" id="IPR024548">
    <property type="entry name" value="Cu2_monoox_C"/>
</dbReference>
<dbReference type="InterPro" id="IPR014784">
    <property type="entry name" value="Cu2_ascorb_mOase-like_C"/>
</dbReference>
<evidence type="ECO:0000256" key="1">
    <source>
        <dbReference type="ARBA" id="ARBA00023157"/>
    </source>
</evidence>
<sequence length="205" mass="22571">MVKKIRRGDDLVLRCAYDTSGKTTPTSFGDFTQTEMCWSAFIYYPAQHMSQAVIQGSAGERRLTWCNNYGTVTSYVPRPMTPQCEWKGFLYSEAAYQVLSDMGVNTTGWTTRTSTTTTATATSGTGSGGDDGGNGGSSSDAHKLGISIPDLTGWDQDLSASLEGKMPLPYQCLPVHSCWHWGCFRLHEVAQHRQLHLFMLTAFSK</sequence>
<keyword evidence="1" id="KW-1015">Disulfide bond</keyword>
<comment type="caution">
    <text evidence="4">The sequence shown here is derived from an EMBL/GenBank/DDBJ whole genome shotgun (WGS) entry which is preliminary data.</text>
</comment>
<dbReference type="AlphaFoldDB" id="A0A1Q9ECY9"/>
<evidence type="ECO:0000256" key="2">
    <source>
        <dbReference type="SAM" id="MobiDB-lite"/>
    </source>
</evidence>
<reference evidence="4 5" key="1">
    <citation type="submission" date="2016-02" db="EMBL/GenBank/DDBJ databases">
        <title>Genome analysis of coral dinoflagellate symbionts highlights evolutionary adaptations to a symbiotic lifestyle.</title>
        <authorList>
            <person name="Aranda M."/>
            <person name="Li Y."/>
            <person name="Liew Y.J."/>
            <person name="Baumgarten S."/>
            <person name="Simakov O."/>
            <person name="Wilson M."/>
            <person name="Piel J."/>
            <person name="Ashoor H."/>
            <person name="Bougouffa S."/>
            <person name="Bajic V.B."/>
            <person name="Ryu T."/>
            <person name="Ravasi T."/>
            <person name="Bayer T."/>
            <person name="Micklem G."/>
            <person name="Kim H."/>
            <person name="Bhak J."/>
            <person name="Lajeunesse T.C."/>
            <person name="Voolstra C.R."/>
        </authorList>
    </citation>
    <scope>NUCLEOTIDE SEQUENCE [LARGE SCALE GENOMIC DNA]</scope>
    <source>
        <strain evidence="4 5">CCMP2467</strain>
    </source>
</reference>
<gene>
    <name evidence="4" type="ORF">AK812_SmicGene11537</name>
</gene>
<organism evidence="4 5">
    <name type="scientific">Symbiodinium microadriaticum</name>
    <name type="common">Dinoflagellate</name>
    <name type="synonym">Zooxanthella microadriatica</name>
    <dbReference type="NCBI Taxonomy" id="2951"/>
    <lineage>
        <taxon>Eukaryota</taxon>
        <taxon>Sar</taxon>
        <taxon>Alveolata</taxon>
        <taxon>Dinophyceae</taxon>
        <taxon>Suessiales</taxon>
        <taxon>Symbiodiniaceae</taxon>
        <taxon>Symbiodinium</taxon>
    </lineage>
</organism>
<accession>A0A1Q9ECY9</accession>
<dbReference type="EMBL" id="LSRX01000189">
    <property type="protein sequence ID" value="OLQ05279.1"/>
    <property type="molecule type" value="Genomic_DNA"/>
</dbReference>
<feature type="domain" description="Copper type II ascorbate-dependent monooxygenase C-terminal" evidence="3">
    <location>
        <begin position="4"/>
        <end position="51"/>
    </location>
</feature>
<proteinExistence type="predicted"/>
<evidence type="ECO:0000313" key="4">
    <source>
        <dbReference type="EMBL" id="OLQ05279.1"/>
    </source>
</evidence>
<dbReference type="Pfam" id="PF03712">
    <property type="entry name" value="Cu2_monoox_C"/>
    <property type="match status" value="1"/>
</dbReference>
<dbReference type="Proteomes" id="UP000186817">
    <property type="component" value="Unassembled WGS sequence"/>
</dbReference>
<feature type="compositionally biased region" description="Low complexity" evidence="2">
    <location>
        <begin position="114"/>
        <end position="124"/>
    </location>
</feature>
<feature type="region of interest" description="Disordered" evidence="2">
    <location>
        <begin position="114"/>
        <end position="141"/>
    </location>
</feature>